<dbReference type="PANTHER" id="PTHR43128">
    <property type="entry name" value="L-2-HYDROXYCARBOXYLATE DEHYDROGENASE (NAD(P)(+))"/>
    <property type="match status" value="1"/>
</dbReference>
<evidence type="ECO:0000256" key="3">
    <source>
        <dbReference type="ARBA" id="ARBA00023027"/>
    </source>
</evidence>
<dbReference type="RefSeq" id="WP_101144311.1">
    <property type="nucleotide sequence ID" value="NZ_CP073801.1"/>
</dbReference>
<dbReference type="GO" id="GO:0004459">
    <property type="term" value="F:L-lactate dehydrogenase (NAD+) activity"/>
    <property type="evidence" value="ECO:0007669"/>
    <property type="project" value="TreeGrafter"/>
</dbReference>
<feature type="active site" description="Proton acceptor" evidence="4">
    <location>
        <position position="173"/>
    </location>
</feature>
<gene>
    <name evidence="9" type="ORF">CW686_10375</name>
</gene>
<comment type="caution">
    <text evidence="9">The sequence shown here is derived from an EMBL/GenBank/DDBJ whole genome shotgun (WGS) entry which is preliminary data.</text>
</comment>
<dbReference type="Pfam" id="PF00056">
    <property type="entry name" value="Ldh_1_N"/>
    <property type="match status" value="1"/>
</dbReference>
<dbReference type="AlphaFoldDB" id="A0A855GNM8"/>
<protein>
    <submittedName>
        <fullName evidence="9">Lactate dehydrogenase</fullName>
    </submittedName>
</protein>
<evidence type="ECO:0000256" key="4">
    <source>
        <dbReference type="PIRSR" id="PIRSR000102-1"/>
    </source>
</evidence>
<keyword evidence="3 5" id="KW-0520">NAD</keyword>
<proteinExistence type="inferred from homology"/>
<dbReference type="InterPro" id="IPR022383">
    <property type="entry name" value="Lactate/malate_DH_C"/>
</dbReference>
<sequence length="303" mass="33375">MKLGITGVGRVGSQVLTDVQYLNVFNEIVLIDSDENVATGEAMDHLHSQGIGVTNHINIYAGTYRDLKDADVIVIAASTKTDTSIPDRTALAKANTVIIKEITTRIGEVTTDALLVIISNPVDAMTYIASKNYPESKVIGTGTLLETSRFKTLIANHYNIDPKSVEGFVIGEHGAHAVPLWSKTRIHGIALEEYEQLSGHHKIDKKEITEAIDSVSFDVFHQKGWTNAAISKITVLLIKSLVLNERSIFPLSTRNEDIAYSLPVLVGKEGIIQRLDISIDNQEAQDLTTAKQFIRNTIEQHYN</sequence>
<dbReference type="PANTHER" id="PTHR43128:SF16">
    <property type="entry name" value="L-LACTATE DEHYDROGENASE"/>
    <property type="match status" value="1"/>
</dbReference>
<dbReference type="EMBL" id="PIXC01000027">
    <property type="protein sequence ID" value="PKE25408.1"/>
    <property type="molecule type" value="Genomic_DNA"/>
</dbReference>
<evidence type="ECO:0000259" key="8">
    <source>
        <dbReference type="Pfam" id="PF02866"/>
    </source>
</evidence>
<dbReference type="InterPro" id="IPR001557">
    <property type="entry name" value="L-lactate/malate_DH"/>
</dbReference>
<evidence type="ECO:0000256" key="2">
    <source>
        <dbReference type="ARBA" id="ARBA00023002"/>
    </source>
</evidence>
<reference evidence="9 10" key="1">
    <citation type="submission" date="2017-12" db="EMBL/GenBank/DDBJ databases">
        <title>Genomics of Macrococcus caseolyticus.</title>
        <authorList>
            <person name="MacFadyen A.C."/>
            <person name="Paterson G.K."/>
        </authorList>
    </citation>
    <scope>NUCLEOTIDE SEQUENCE [LARGE SCALE GENOMIC DNA]</scope>
    <source>
        <strain evidence="9 10">5788_EF188</strain>
    </source>
</reference>
<comment type="similarity">
    <text evidence="1">Belongs to the LDH/MDH superfamily. LDH family.</text>
</comment>
<feature type="binding site" evidence="5">
    <location>
        <position position="95"/>
    </location>
    <ligand>
        <name>NAD(+)</name>
        <dbReference type="ChEBI" id="CHEBI:57540"/>
    </ligand>
</feature>
<organism evidence="9 10">
    <name type="scientific">Macrococcoides caseolyticum</name>
    <dbReference type="NCBI Taxonomy" id="69966"/>
    <lineage>
        <taxon>Bacteria</taxon>
        <taxon>Bacillati</taxon>
        <taxon>Bacillota</taxon>
        <taxon>Bacilli</taxon>
        <taxon>Bacillales</taxon>
        <taxon>Staphylococcaceae</taxon>
        <taxon>Macrococcoides</taxon>
    </lineage>
</organism>
<keyword evidence="2 6" id="KW-0560">Oxidoreductase</keyword>
<evidence type="ECO:0000256" key="1">
    <source>
        <dbReference type="ARBA" id="ARBA00006054"/>
    </source>
</evidence>
<dbReference type="PIRSF" id="PIRSF000102">
    <property type="entry name" value="Lac_mal_DH"/>
    <property type="match status" value="1"/>
</dbReference>
<dbReference type="Gene3D" id="3.90.110.10">
    <property type="entry name" value="Lactate dehydrogenase/glycoside hydrolase, family 4, C-terminal"/>
    <property type="match status" value="1"/>
</dbReference>
<dbReference type="InterPro" id="IPR015955">
    <property type="entry name" value="Lactate_DH/Glyco_Ohase_4_C"/>
</dbReference>
<dbReference type="Proteomes" id="UP000233482">
    <property type="component" value="Unassembled WGS sequence"/>
</dbReference>
<dbReference type="Pfam" id="PF02866">
    <property type="entry name" value="Ldh_1_C"/>
    <property type="match status" value="1"/>
</dbReference>
<feature type="binding site" evidence="5">
    <location>
        <begin position="7"/>
        <end position="12"/>
    </location>
    <ligand>
        <name>NAD(+)</name>
        <dbReference type="ChEBI" id="CHEBI:57540"/>
    </ligand>
</feature>
<accession>A0A855GNM8</accession>
<dbReference type="InterPro" id="IPR001236">
    <property type="entry name" value="Lactate/malate_DH_N"/>
</dbReference>
<feature type="binding site" evidence="5">
    <location>
        <position position="32"/>
    </location>
    <ligand>
        <name>NAD(+)</name>
        <dbReference type="ChEBI" id="CHEBI:57540"/>
    </ligand>
</feature>
<evidence type="ECO:0000256" key="5">
    <source>
        <dbReference type="PIRSR" id="PIRSR000102-3"/>
    </source>
</evidence>
<feature type="binding site" evidence="5">
    <location>
        <begin position="118"/>
        <end position="120"/>
    </location>
    <ligand>
        <name>NAD(+)</name>
        <dbReference type="ChEBI" id="CHEBI:57540"/>
    </ligand>
</feature>
<dbReference type="InterPro" id="IPR036291">
    <property type="entry name" value="NAD(P)-bd_dom_sf"/>
</dbReference>
<dbReference type="Gene3D" id="3.40.50.720">
    <property type="entry name" value="NAD(P)-binding Rossmann-like Domain"/>
    <property type="match status" value="1"/>
</dbReference>
<evidence type="ECO:0000259" key="7">
    <source>
        <dbReference type="Pfam" id="PF00056"/>
    </source>
</evidence>
<evidence type="ECO:0000313" key="9">
    <source>
        <dbReference type="EMBL" id="PKE25408.1"/>
    </source>
</evidence>
<dbReference type="SUPFAM" id="SSF56327">
    <property type="entry name" value="LDH C-terminal domain-like"/>
    <property type="match status" value="1"/>
</dbReference>
<evidence type="ECO:0000313" key="10">
    <source>
        <dbReference type="Proteomes" id="UP000233482"/>
    </source>
</evidence>
<feature type="domain" description="Lactate/malate dehydrogenase C-terminal" evidence="8">
    <location>
        <begin position="143"/>
        <end position="301"/>
    </location>
</feature>
<feature type="domain" description="Lactate/malate dehydrogenase N-terminal" evidence="7">
    <location>
        <begin position="1"/>
        <end position="140"/>
    </location>
</feature>
<dbReference type="GO" id="GO:0006089">
    <property type="term" value="P:lactate metabolic process"/>
    <property type="evidence" value="ECO:0007669"/>
    <property type="project" value="TreeGrafter"/>
</dbReference>
<dbReference type="PRINTS" id="PR00086">
    <property type="entry name" value="LLDHDRGNASE"/>
</dbReference>
<dbReference type="SUPFAM" id="SSF51735">
    <property type="entry name" value="NAD(P)-binding Rossmann-fold domains"/>
    <property type="match status" value="1"/>
</dbReference>
<evidence type="ECO:0000256" key="6">
    <source>
        <dbReference type="RuleBase" id="RU003369"/>
    </source>
</evidence>
<name>A0A855GNM8_9STAP</name>